<dbReference type="AlphaFoldDB" id="A0AAV7HGY8"/>
<name>A0AAV7HGY8_DENCH</name>
<feature type="region of interest" description="Disordered" evidence="1">
    <location>
        <begin position="353"/>
        <end position="388"/>
    </location>
</feature>
<evidence type="ECO:0000313" key="3">
    <source>
        <dbReference type="Proteomes" id="UP000775213"/>
    </source>
</evidence>
<reference evidence="2 3" key="1">
    <citation type="journal article" date="2021" name="Hortic Res">
        <title>Chromosome-scale assembly of the Dendrobium chrysotoxum genome enhances the understanding of orchid evolution.</title>
        <authorList>
            <person name="Zhang Y."/>
            <person name="Zhang G.Q."/>
            <person name="Zhang D."/>
            <person name="Liu X.D."/>
            <person name="Xu X.Y."/>
            <person name="Sun W.H."/>
            <person name="Yu X."/>
            <person name="Zhu X."/>
            <person name="Wang Z.W."/>
            <person name="Zhao X."/>
            <person name="Zhong W.Y."/>
            <person name="Chen H."/>
            <person name="Yin W.L."/>
            <person name="Huang T."/>
            <person name="Niu S.C."/>
            <person name="Liu Z.J."/>
        </authorList>
    </citation>
    <scope>NUCLEOTIDE SEQUENCE [LARGE SCALE GENOMIC DNA]</scope>
    <source>
        <strain evidence="2">Lindl</strain>
    </source>
</reference>
<evidence type="ECO:0008006" key="4">
    <source>
        <dbReference type="Google" id="ProtNLM"/>
    </source>
</evidence>
<dbReference type="Proteomes" id="UP000775213">
    <property type="component" value="Unassembled WGS sequence"/>
</dbReference>
<comment type="caution">
    <text evidence="2">The sequence shown here is derived from an EMBL/GenBank/DDBJ whole genome shotgun (WGS) entry which is preliminary data.</text>
</comment>
<keyword evidence="3" id="KW-1185">Reference proteome</keyword>
<proteinExistence type="predicted"/>
<gene>
    <name evidence="2" type="ORF">IEQ34_003364</name>
</gene>
<evidence type="ECO:0000313" key="2">
    <source>
        <dbReference type="EMBL" id="KAH0468331.1"/>
    </source>
</evidence>
<organism evidence="2 3">
    <name type="scientific">Dendrobium chrysotoxum</name>
    <name type="common">Orchid</name>
    <dbReference type="NCBI Taxonomy" id="161865"/>
    <lineage>
        <taxon>Eukaryota</taxon>
        <taxon>Viridiplantae</taxon>
        <taxon>Streptophyta</taxon>
        <taxon>Embryophyta</taxon>
        <taxon>Tracheophyta</taxon>
        <taxon>Spermatophyta</taxon>
        <taxon>Magnoliopsida</taxon>
        <taxon>Liliopsida</taxon>
        <taxon>Asparagales</taxon>
        <taxon>Orchidaceae</taxon>
        <taxon>Epidendroideae</taxon>
        <taxon>Malaxideae</taxon>
        <taxon>Dendrobiinae</taxon>
        <taxon>Dendrobium</taxon>
    </lineage>
</organism>
<accession>A0AAV7HGY8</accession>
<dbReference type="EMBL" id="JAGFBR010000004">
    <property type="protein sequence ID" value="KAH0468331.1"/>
    <property type="molecule type" value="Genomic_DNA"/>
</dbReference>
<feature type="compositionally biased region" description="Low complexity" evidence="1">
    <location>
        <begin position="360"/>
        <end position="369"/>
    </location>
</feature>
<sequence>MYEAKIIIIEGDNFNIIKFVQRIMNKEVKLPAGSYQEDFFFLRRFNQVIIQDVNRECNKLANYCANIAKSSDFVWDSLNDYNIPPFFVKLLKEECDNCHLECPNILTLAAATSAYAAAIFASINQLGLFVPILARLMHNIPLTDLHPHRPSDLPKPVGKVKWLGTTDNNPDSTPKTQVGIRWDAWHPRIRPVQTATCGQLRRWGATSFHAVTGLVAAAFKAGLRREWRKPNQRGKNEKKDHGANKIGFFLSDVLADSSTVMLLAGGIYTVDSVDIARIAIDMPINAHAATPPAKPSSPSVKLTPLPIAAKQNVVKVRISLMSITFMHSRSIKVVNNRYQAPWRSIFDAPPRLTPNPLSKSSGGISRRSITAPSHRASVNPHRHSTYIS</sequence>
<evidence type="ECO:0000256" key="1">
    <source>
        <dbReference type="SAM" id="MobiDB-lite"/>
    </source>
</evidence>
<protein>
    <recommendedName>
        <fullName evidence="4">RNase H type-1 domain-containing protein</fullName>
    </recommendedName>
</protein>